<dbReference type="PANTHER" id="PTHR43335:SF2">
    <property type="entry name" value="ABC TRANSPORTER, ATP-BINDING PROTEIN"/>
    <property type="match status" value="1"/>
</dbReference>
<dbReference type="InterPro" id="IPR027417">
    <property type="entry name" value="P-loop_NTPase"/>
</dbReference>
<reference evidence="6 7" key="1">
    <citation type="submission" date="2018-11" db="EMBL/GenBank/DDBJ databases">
        <authorList>
            <person name="Li F."/>
        </authorList>
    </citation>
    <scope>NUCLEOTIDE SEQUENCE [LARGE SCALE GENOMIC DNA]</scope>
    <source>
        <strain evidence="6 7">Gsoil 097</strain>
    </source>
</reference>
<evidence type="ECO:0000256" key="2">
    <source>
        <dbReference type="ARBA" id="ARBA00022448"/>
    </source>
</evidence>
<dbReference type="SUPFAM" id="SSF52540">
    <property type="entry name" value="P-loop containing nucleoside triphosphate hydrolases"/>
    <property type="match status" value="1"/>
</dbReference>
<evidence type="ECO:0000256" key="3">
    <source>
        <dbReference type="ARBA" id="ARBA00022741"/>
    </source>
</evidence>
<dbReference type="InterPro" id="IPR017871">
    <property type="entry name" value="ABC_transporter-like_CS"/>
</dbReference>
<accession>A0A3N0CLL4</accession>
<keyword evidence="3" id="KW-0547">Nucleotide-binding</keyword>
<dbReference type="SMART" id="SM00382">
    <property type="entry name" value="AAA"/>
    <property type="match status" value="1"/>
</dbReference>
<name>A0A3N0CLL4_9ACTN</name>
<dbReference type="GO" id="GO:0005524">
    <property type="term" value="F:ATP binding"/>
    <property type="evidence" value="ECO:0007669"/>
    <property type="project" value="UniProtKB-KW"/>
</dbReference>
<keyword evidence="2" id="KW-0813">Transport</keyword>
<keyword evidence="4 6" id="KW-0067">ATP-binding</keyword>
<dbReference type="OrthoDB" id="9804819at2"/>
<evidence type="ECO:0000313" key="7">
    <source>
        <dbReference type="Proteomes" id="UP000267128"/>
    </source>
</evidence>
<dbReference type="PANTHER" id="PTHR43335">
    <property type="entry name" value="ABC TRANSPORTER, ATP-BINDING PROTEIN"/>
    <property type="match status" value="1"/>
</dbReference>
<dbReference type="Pfam" id="PF00005">
    <property type="entry name" value="ABC_tran"/>
    <property type="match status" value="1"/>
</dbReference>
<comment type="similarity">
    <text evidence="1">Belongs to the ABC transporter superfamily.</text>
</comment>
<gene>
    <name evidence="6" type="ORF">EFK50_07335</name>
</gene>
<dbReference type="GO" id="GO:0016887">
    <property type="term" value="F:ATP hydrolysis activity"/>
    <property type="evidence" value="ECO:0007669"/>
    <property type="project" value="InterPro"/>
</dbReference>
<evidence type="ECO:0000313" key="6">
    <source>
        <dbReference type="EMBL" id="RNL64332.1"/>
    </source>
</evidence>
<proteinExistence type="inferred from homology"/>
<dbReference type="InterPro" id="IPR003593">
    <property type="entry name" value="AAA+_ATPase"/>
</dbReference>
<evidence type="ECO:0000256" key="1">
    <source>
        <dbReference type="ARBA" id="ARBA00005417"/>
    </source>
</evidence>
<dbReference type="PROSITE" id="PS00211">
    <property type="entry name" value="ABC_TRANSPORTER_1"/>
    <property type="match status" value="1"/>
</dbReference>
<dbReference type="PROSITE" id="PS50893">
    <property type="entry name" value="ABC_TRANSPORTER_2"/>
    <property type="match status" value="1"/>
</dbReference>
<dbReference type="Gene3D" id="3.40.50.300">
    <property type="entry name" value="P-loop containing nucleotide triphosphate hydrolases"/>
    <property type="match status" value="1"/>
</dbReference>
<dbReference type="InterPro" id="IPR003439">
    <property type="entry name" value="ABC_transporter-like_ATP-bd"/>
</dbReference>
<dbReference type="AlphaFoldDB" id="A0A3N0CLL4"/>
<evidence type="ECO:0000256" key="4">
    <source>
        <dbReference type="ARBA" id="ARBA00022840"/>
    </source>
</evidence>
<dbReference type="Proteomes" id="UP000267128">
    <property type="component" value="Unassembled WGS sequence"/>
</dbReference>
<protein>
    <submittedName>
        <fullName evidence="6">ATP-binding cassette domain-containing protein</fullName>
    </submittedName>
</protein>
<feature type="domain" description="ABC transporter" evidence="5">
    <location>
        <begin position="12"/>
        <end position="240"/>
    </location>
</feature>
<organism evidence="6 7">
    <name type="scientific">Nocardioides marmoriginsengisoli</name>
    <dbReference type="NCBI Taxonomy" id="661483"/>
    <lineage>
        <taxon>Bacteria</taxon>
        <taxon>Bacillati</taxon>
        <taxon>Actinomycetota</taxon>
        <taxon>Actinomycetes</taxon>
        <taxon>Propionibacteriales</taxon>
        <taxon>Nocardioidaceae</taxon>
        <taxon>Nocardioides</taxon>
    </lineage>
</organism>
<evidence type="ECO:0000259" key="5">
    <source>
        <dbReference type="PROSITE" id="PS50893"/>
    </source>
</evidence>
<sequence length="258" mass="27230">MVSLPSAAVAVAQAGDLSHRYGRHDALIDVTFSLAPGVTGLVGVNGAGKSTLLRLLSTTLLPRSGSLTLFGSDPAHQLADVRRRIGYMPQSLDIPGGLGVRDFLAYMAWLRGYGRRQRPDLIDQALVATDLTGRGRSRVGSLSGGMLRRLLLAQAVLGEPELLVLDEPTAGLDPEQRVRVRELIGRTRPDCATVVSSHLIEDLVPVARRVLMLDGGQLVFDGSIDELGARGAGLVAAGSGLSAHEAAFLSLLSERVAT</sequence>
<keyword evidence="7" id="KW-1185">Reference proteome</keyword>
<comment type="caution">
    <text evidence="6">The sequence shown here is derived from an EMBL/GenBank/DDBJ whole genome shotgun (WGS) entry which is preliminary data.</text>
</comment>
<dbReference type="EMBL" id="RJSE01000005">
    <property type="protein sequence ID" value="RNL64332.1"/>
    <property type="molecule type" value="Genomic_DNA"/>
</dbReference>